<evidence type="ECO:0000313" key="2">
    <source>
        <dbReference type="EMBL" id="KAF0713773.1"/>
    </source>
</evidence>
<dbReference type="AlphaFoldDB" id="A0A6G0VY47"/>
<comment type="caution">
    <text evidence="2">The sequence shown here is derived from an EMBL/GenBank/DDBJ whole genome shotgun (WGS) entry which is preliminary data.</text>
</comment>
<evidence type="ECO:0000256" key="1">
    <source>
        <dbReference type="SAM" id="Phobius"/>
    </source>
</evidence>
<keyword evidence="1" id="KW-1133">Transmembrane helix</keyword>
<organism evidence="2 3">
    <name type="scientific">Aphis craccivora</name>
    <name type="common">Cowpea aphid</name>
    <dbReference type="NCBI Taxonomy" id="307492"/>
    <lineage>
        <taxon>Eukaryota</taxon>
        <taxon>Metazoa</taxon>
        <taxon>Ecdysozoa</taxon>
        <taxon>Arthropoda</taxon>
        <taxon>Hexapoda</taxon>
        <taxon>Insecta</taxon>
        <taxon>Pterygota</taxon>
        <taxon>Neoptera</taxon>
        <taxon>Paraneoptera</taxon>
        <taxon>Hemiptera</taxon>
        <taxon>Sternorrhyncha</taxon>
        <taxon>Aphidomorpha</taxon>
        <taxon>Aphidoidea</taxon>
        <taxon>Aphididae</taxon>
        <taxon>Aphidini</taxon>
        <taxon>Aphis</taxon>
        <taxon>Aphis</taxon>
    </lineage>
</organism>
<accession>A0A6G0VY47</accession>
<gene>
    <name evidence="2" type="ORF">FWK35_00039138</name>
</gene>
<sequence length="97" mass="11123">KNLAKEIINVINNTRLKQVIENRARLKPIVESVFLGSQNIPLIGHRDQSSLMSKDNNENSFSVVYEDNLLLKECIILLYNLNIIIIIGLILWLQLLP</sequence>
<feature type="transmembrane region" description="Helical" evidence="1">
    <location>
        <begin position="76"/>
        <end position="95"/>
    </location>
</feature>
<keyword evidence="3" id="KW-1185">Reference proteome</keyword>
<dbReference type="OrthoDB" id="6624484at2759"/>
<keyword evidence="1" id="KW-0472">Membrane</keyword>
<dbReference type="Proteomes" id="UP000478052">
    <property type="component" value="Unassembled WGS sequence"/>
</dbReference>
<keyword evidence="1" id="KW-0812">Transmembrane</keyword>
<dbReference type="EMBL" id="VUJU01010570">
    <property type="protein sequence ID" value="KAF0713773.1"/>
    <property type="molecule type" value="Genomic_DNA"/>
</dbReference>
<protein>
    <submittedName>
        <fullName evidence="2">52 kDa repressor of the inhibitor of the protein kinase-like isoform X2</fullName>
    </submittedName>
</protein>
<name>A0A6G0VY47_APHCR</name>
<evidence type="ECO:0000313" key="3">
    <source>
        <dbReference type="Proteomes" id="UP000478052"/>
    </source>
</evidence>
<feature type="non-terminal residue" evidence="2">
    <location>
        <position position="1"/>
    </location>
</feature>
<reference evidence="2 3" key="1">
    <citation type="submission" date="2019-08" db="EMBL/GenBank/DDBJ databases">
        <title>Whole genome of Aphis craccivora.</title>
        <authorList>
            <person name="Voronova N.V."/>
            <person name="Shulinski R.S."/>
            <person name="Bandarenka Y.V."/>
            <person name="Zhorov D.G."/>
            <person name="Warner D."/>
        </authorList>
    </citation>
    <scope>NUCLEOTIDE SEQUENCE [LARGE SCALE GENOMIC DNA]</scope>
    <source>
        <strain evidence="2">180601</strain>
        <tissue evidence="2">Whole Body</tissue>
    </source>
</reference>
<proteinExistence type="predicted"/>